<keyword evidence="3" id="KW-1185">Reference proteome</keyword>
<dbReference type="Proteomes" id="UP001157418">
    <property type="component" value="Unassembled WGS sequence"/>
</dbReference>
<feature type="region of interest" description="Disordered" evidence="1">
    <location>
        <begin position="115"/>
        <end position="166"/>
    </location>
</feature>
<accession>A0AAU9NHV5</accession>
<dbReference type="PANTHER" id="PTHR33413:SF1">
    <property type="entry name" value="EXPRESSED PROTEIN"/>
    <property type="match status" value="1"/>
</dbReference>
<evidence type="ECO:0000313" key="3">
    <source>
        <dbReference type="Proteomes" id="UP001157418"/>
    </source>
</evidence>
<dbReference type="EMBL" id="CAKMRJ010004445">
    <property type="protein sequence ID" value="CAH1437388.1"/>
    <property type="molecule type" value="Genomic_DNA"/>
</dbReference>
<dbReference type="InterPro" id="IPR025322">
    <property type="entry name" value="PADRE_dom"/>
</dbReference>
<gene>
    <name evidence="2" type="ORF">LVIROSA_LOCUS23721</name>
</gene>
<sequence length="166" mass="18476">MGNCQAAEAATVVIMHPGNKIERIYKSVSARHVMSLNPGHYVAVVMTSQSENGLPVKQLKLLRPDDPLVIGKVYRLICFEDVLKEFAAKKCVKLGKLLKERGVLVLEKKGLAGAPTKAPNANANASSVKSHKLQRDKNISIRNRNRRHHQQHQWKPALNSISENED</sequence>
<name>A0AAU9NHV5_9ASTR</name>
<comment type="caution">
    <text evidence="2">The sequence shown here is derived from an EMBL/GenBank/DDBJ whole genome shotgun (WGS) entry which is preliminary data.</text>
</comment>
<dbReference type="AlphaFoldDB" id="A0AAU9NHV5"/>
<evidence type="ECO:0000256" key="1">
    <source>
        <dbReference type="SAM" id="MobiDB-lite"/>
    </source>
</evidence>
<reference evidence="2 3" key="1">
    <citation type="submission" date="2022-01" db="EMBL/GenBank/DDBJ databases">
        <authorList>
            <person name="Xiong W."/>
            <person name="Schranz E."/>
        </authorList>
    </citation>
    <scope>NUCLEOTIDE SEQUENCE [LARGE SCALE GENOMIC DNA]</scope>
</reference>
<protein>
    <submittedName>
        <fullName evidence="2">Uncharacterized protein</fullName>
    </submittedName>
</protein>
<evidence type="ECO:0000313" key="2">
    <source>
        <dbReference type="EMBL" id="CAH1437388.1"/>
    </source>
</evidence>
<organism evidence="2 3">
    <name type="scientific">Lactuca virosa</name>
    <dbReference type="NCBI Taxonomy" id="75947"/>
    <lineage>
        <taxon>Eukaryota</taxon>
        <taxon>Viridiplantae</taxon>
        <taxon>Streptophyta</taxon>
        <taxon>Embryophyta</taxon>
        <taxon>Tracheophyta</taxon>
        <taxon>Spermatophyta</taxon>
        <taxon>Magnoliopsida</taxon>
        <taxon>eudicotyledons</taxon>
        <taxon>Gunneridae</taxon>
        <taxon>Pentapetalae</taxon>
        <taxon>asterids</taxon>
        <taxon>campanulids</taxon>
        <taxon>Asterales</taxon>
        <taxon>Asteraceae</taxon>
        <taxon>Cichorioideae</taxon>
        <taxon>Cichorieae</taxon>
        <taxon>Lactucinae</taxon>
        <taxon>Lactuca</taxon>
    </lineage>
</organism>
<feature type="compositionally biased region" description="Basic residues" evidence="1">
    <location>
        <begin position="143"/>
        <end position="152"/>
    </location>
</feature>
<dbReference type="Pfam" id="PF14009">
    <property type="entry name" value="PADRE"/>
    <property type="match status" value="1"/>
</dbReference>
<dbReference type="PANTHER" id="PTHR33413">
    <property type="entry name" value="EXPRESSED PROTEIN"/>
    <property type="match status" value="1"/>
</dbReference>
<proteinExistence type="predicted"/>
<feature type="compositionally biased region" description="Low complexity" evidence="1">
    <location>
        <begin position="115"/>
        <end position="125"/>
    </location>
</feature>